<dbReference type="STRING" id="1202772.A0A1V9Z7Z9"/>
<dbReference type="InterPro" id="IPR005746">
    <property type="entry name" value="Thioredoxin"/>
</dbReference>
<evidence type="ECO:0000256" key="2">
    <source>
        <dbReference type="PIRNR" id="PIRNR000077"/>
    </source>
</evidence>
<dbReference type="Pfam" id="PF00085">
    <property type="entry name" value="Thioredoxin"/>
    <property type="match status" value="1"/>
</dbReference>
<protein>
    <recommendedName>
        <fullName evidence="2">Thioredoxin</fullName>
    </recommendedName>
</protein>
<accession>A0A1V9Z7Z9</accession>
<dbReference type="InterPro" id="IPR036249">
    <property type="entry name" value="Thioredoxin-like_sf"/>
</dbReference>
<dbReference type="Proteomes" id="UP000243579">
    <property type="component" value="Unassembled WGS sequence"/>
</dbReference>
<dbReference type="OrthoDB" id="2121326at2759"/>
<sequence length="111" mass="12294">MAIHTESLHSERAFRTEINQNKYKDRLVVVDFSAAGCLPCQNIKPIVDGLARDLDSEVEFIEIDVDDSNEVADALGIHVVPMFQFFRNGKRVDTVVGANPAPLKELVAALK</sequence>
<evidence type="ECO:0000256" key="4">
    <source>
        <dbReference type="PIRSR" id="PIRSR000077-4"/>
    </source>
</evidence>
<proteinExistence type="inferred from homology"/>
<feature type="site" description="Contributes to redox potential value" evidence="3">
    <location>
        <position position="38"/>
    </location>
</feature>
<keyword evidence="7" id="KW-1185">Reference proteome</keyword>
<comment type="caution">
    <text evidence="6">The sequence shown here is derived from an EMBL/GenBank/DDBJ whole genome shotgun (WGS) entry which is preliminary data.</text>
</comment>
<dbReference type="AlphaFoldDB" id="A0A1V9Z7Z9"/>
<dbReference type="SUPFAM" id="SSF52833">
    <property type="entry name" value="Thioredoxin-like"/>
    <property type="match status" value="1"/>
</dbReference>
<dbReference type="PIRSF" id="PIRSF000077">
    <property type="entry name" value="Thioredoxin"/>
    <property type="match status" value="1"/>
</dbReference>
<dbReference type="InterPro" id="IPR017937">
    <property type="entry name" value="Thioredoxin_CS"/>
</dbReference>
<keyword evidence="1 4" id="KW-1015">Disulfide bond</keyword>
<name>A0A1V9Z7Z9_ACHHY</name>
<evidence type="ECO:0000313" key="7">
    <source>
        <dbReference type="Proteomes" id="UP000243579"/>
    </source>
</evidence>
<feature type="site" description="Deprotonates C-terminal active site Cys" evidence="3">
    <location>
        <position position="31"/>
    </location>
</feature>
<dbReference type="GO" id="GO:0015035">
    <property type="term" value="F:protein-disulfide reductase activity"/>
    <property type="evidence" value="ECO:0007669"/>
    <property type="project" value="InterPro"/>
</dbReference>
<comment type="similarity">
    <text evidence="2">Belongs to the thioredoxin family.</text>
</comment>
<organism evidence="6 7">
    <name type="scientific">Achlya hypogyna</name>
    <name type="common">Oomycete</name>
    <name type="synonym">Protoachlya hypogyna</name>
    <dbReference type="NCBI Taxonomy" id="1202772"/>
    <lineage>
        <taxon>Eukaryota</taxon>
        <taxon>Sar</taxon>
        <taxon>Stramenopiles</taxon>
        <taxon>Oomycota</taxon>
        <taxon>Saprolegniomycetes</taxon>
        <taxon>Saprolegniales</taxon>
        <taxon>Achlyaceae</taxon>
        <taxon>Achlya</taxon>
    </lineage>
</organism>
<evidence type="ECO:0000256" key="3">
    <source>
        <dbReference type="PIRSR" id="PIRSR000077-1"/>
    </source>
</evidence>
<dbReference type="PROSITE" id="PS51352">
    <property type="entry name" value="THIOREDOXIN_2"/>
    <property type="match status" value="1"/>
</dbReference>
<feature type="domain" description="Thioredoxin" evidence="5">
    <location>
        <begin position="1"/>
        <end position="111"/>
    </location>
</feature>
<gene>
    <name evidence="6" type="ORF">ACHHYP_01677</name>
</gene>
<evidence type="ECO:0000313" key="6">
    <source>
        <dbReference type="EMBL" id="OQR94128.1"/>
    </source>
</evidence>
<evidence type="ECO:0000259" key="5">
    <source>
        <dbReference type="PROSITE" id="PS51352"/>
    </source>
</evidence>
<feature type="active site" description="Nucleophile" evidence="3">
    <location>
        <position position="37"/>
    </location>
</feature>
<evidence type="ECO:0000256" key="1">
    <source>
        <dbReference type="ARBA" id="ARBA00023157"/>
    </source>
</evidence>
<dbReference type="Gene3D" id="3.40.30.10">
    <property type="entry name" value="Glutaredoxin"/>
    <property type="match status" value="1"/>
</dbReference>
<feature type="disulfide bond" description="Redox-active" evidence="4">
    <location>
        <begin position="37"/>
        <end position="40"/>
    </location>
</feature>
<dbReference type="CDD" id="cd02947">
    <property type="entry name" value="TRX_family"/>
    <property type="match status" value="1"/>
</dbReference>
<keyword evidence="4" id="KW-0676">Redox-active center</keyword>
<feature type="site" description="Contributes to redox potential value" evidence="3">
    <location>
        <position position="39"/>
    </location>
</feature>
<dbReference type="EMBL" id="JNBR01000374">
    <property type="protein sequence ID" value="OQR94128.1"/>
    <property type="molecule type" value="Genomic_DNA"/>
</dbReference>
<dbReference type="InterPro" id="IPR013766">
    <property type="entry name" value="Thioredoxin_domain"/>
</dbReference>
<feature type="active site" description="Nucleophile" evidence="3">
    <location>
        <position position="40"/>
    </location>
</feature>
<reference evidence="6 7" key="1">
    <citation type="journal article" date="2014" name="Genome Biol. Evol.">
        <title>The secreted proteins of Achlya hypogyna and Thraustotheca clavata identify the ancestral oomycete secretome and reveal gene acquisitions by horizontal gene transfer.</title>
        <authorList>
            <person name="Misner I."/>
            <person name="Blouin N."/>
            <person name="Leonard G."/>
            <person name="Richards T.A."/>
            <person name="Lane C.E."/>
        </authorList>
    </citation>
    <scope>NUCLEOTIDE SEQUENCE [LARGE SCALE GENOMIC DNA]</scope>
    <source>
        <strain evidence="6 7">ATCC 48635</strain>
    </source>
</reference>
<dbReference type="PROSITE" id="PS00194">
    <property type="entry name" value="THIOREDOXIN_1"/>
    <property type="match status" value="1"/>
</dbReference>
<dbReference type="PANTHER" id="PTHR46115">
    <property type="entry name" value="THIOREDOXIN-LIKE PROTEIN 1"/>
    <property type="match status" value="1"/>
</dbReference>